<evidence type="ECO:0000313" key="3">
    <source>
        <dbReference type="Proteomes" id="UP000027265"/>
    </source>
</evidence>
<protein>
    <recommendedName>
        <fullName evidence="4">Homeobox domain-containing protein</fullName>
    </recommendedName>
</protein>
<organism evidence="2 3">
    <name type="scientific">Jaapia argillacea MUCL 33604</name>
    <dbReference type="NCBI Taxonomy" id="933084"/>
    <lineage>
        <taxon>Eukaryota</taxon>
        <taxon>Fungi</taxon>
        <taxon>Dikarya</taxon>
        <taxon>Basidiomycota</taxon>
        <taxon>Agaricomycotina</taxon>
        <taxon>Agaricomycetes</taxon>
        <taxon>Agaricomycetidae</taxon>
        <taxon>Jaapiales</taxon>
        <taxon>Jaapiaceae</taxon>
        <taxon>Jaapia</taxon>
    </lineage>
</organism>
<dbReference type="AlphaFoldDB" id="A0A067QJ27"/>
<dbReference type="SUPFAM" id="SSF46689">
    <property type="entry name" value="Homeodomain-like"/>
    <property type="match status" value="1"/>
</dbReference>
<evidence type="ECO:0000313" key="2">
    <source>
        <dbReference type="EMBL" id="KDQ62626.1"/>
    </source>
</evidence>
<dbReference type="EMBL" id="KL197711">
    <property type="protein sequence ID" value="KDQ62626.1"/>
    <property type="molecule type" value="Genomic_DNA"/>
</dbReference>
<evidence type="ECO:0000256" key="1">
    <source>
        <dbReference type="SAM" id="MobiDB-lite"/>
    </source>
</evidence>
<keyword evidence="3" id="KW-1185">Reference proteome</keyword>
<dbReference type="HOGENOM" id="CLU_561469_0_0_1"/>
<dbReference type="CDD" id="cd00086">
    <property type="entry name" value="homeodomain"/>
    <property type="match status" value="1"/>
</dbReference>
<evidence type="ECO:0008006" key="4">
    <source>
        <dbReference type="Google" id="ProtNLM"/>
    </source>
</evidence>
<gene>
    <name evidence="2" type="ORF">JAAARDRAFT_203718</name>
</gene>
<name>A0A067QJ27_9AGAM</name>
<dbReference type="OrthoDB" id="3048971at2759"/>
<feature type="compositionally biased region" description="Polar residues" evidence="1">
    <location>
        <begin position="121"/>
        <end position="133"/>
    </location>
</feature>
<proteinExistence type="predicted"/>
<feature type="region of interest" description="Disordered" evidence="1">
    <location>
        <begin position="105"/>
        <end position="155"/>
    </location>
</feature>
<accession>A0A067QJ27</accession>
<dbReference type="InParanoid" id="A0A067QJ27"/>
<reference evidence="3" key="1">
    <citation type="journal article" date="2014" name="Proc. Natl. Acad. Sci. U.S.A.">
        <title>Extensive sampling of basidiomycete genomes demonstrates inadequacy of the white-rot/brown-rot paradigm for wood decay fungi.</title>
        <authorList>
            <person name="Riley R."/>
            <person name="Salamov A.A."/>
            <person name="Brown D.W."/>
            <person name="Nagy L.G."/>
            <person name="Floudas D."/>
            <person name="Held B.W."/>
            <person name="Levasseur A."/>
            <person name="Lombard V."/>
            <person name="Morin E."/>
            <person name="Otillar R."/>
            <person name="Lindquist E.A."/>
            <person name="Sun H."/>
            <person name="LaButti K.M."/>
            <person name="Schmutz J."/>
            <person name="Jabbour D."/>
            <person name="Luo H."/>
            <person name="Baker S.E."/>
            <person name="Pisabarro A.G."/>
            <person name="Walton J.D."/>
            <person name="Blanchette R.A."/>
            <person name="Henrissat B."/>
            <person name="Martin F."/>
            <person name="Cullen D."/>
            <person name="Hibbett D.S."/>
            <person name="Grigoriev I.V."/>
        </authorList>
    </citation>
    <scope>NUCLEOTIDE SEQUENCE [LARGE SCALE GENOMIC DNA]</scope>
    <source>
        <strain evidence="3">MUCL 33604</strain>
    </source>
</reference>
<dbReference type="InterPro" id="IPR009057">
    <property type="entry name" value="Homeodomain-like_sf"/>
</dbReference>
<feature type="region of interest" description="Disordered" evidence="1">
    <location>
        <begin position="241"/>
        <end position="261"/>
    </location>
</feature>
<dbReference type="InterPro" id="IPR001356">
    <property type="entry name" value="HD"/>
</dbReference>
<dbReference type="GO" id="GO:0003677">
    <property type="term" value="F:DNA binding"/>
    <property type="evidence" value="ECO:0007669"/>
    <property type="project" value="InterPro"/>
</dbReference>
<sequence length="486" mass="54372">MTGRAVKAEAIEASLYELPKIKPAAVHADPCQLHLLLAAFEKSTQCSGTQLDELCSSTGLGKKWVSSWFIRQRGKASKYSRKKRGKSIKAEESIVGLTTDNVNLVPLRRDRRQRPIKPKLESSTSHIPPSHQDSLPPSSPPRSSPSLVSNTTLDSDPLLSDAFDTQFGSHLLDGYNLSSPSPFLLQYRSPTPRKPHAAASDEHIVTQACSPIHIHHDNLDDRLSARPPMLSEDLMNLISVDPGHNPHRTNVTSKPPSAADPPPSNYSDFWLRFACAHLLHPELEPLDFVSSGNLSSTLRYPSLEPTPLESKSPLPQPFLENPLRSLSFVMPLRHGTESPRQASLPTPPQNFYYSQPLSQPFETQTHTWKSSGCANIPQRHWRTLLMQEEEEEEDPTQSGNDPEVLTAVRRSQNLLNEFLENVYTADGYIPVVQADPLAGRYAKTHFDDTVLAEALRLLNPNNLPTDTFQIAMNLTYLWRIGFRWNQ</sequence>
<dbReference type="Gene3D" id="1.10.10.60">
    <property type="entry name" value="Homeodomain-like"/>
    <property type="match status" value="1"/>
</dbReference>
<dbReference type="Proteomes" id="UP000027265">
    <property type="component" value="Unassembled WGS sequence"/>
</dbReference>